<evidence type="ECO:0000313" key="2">
    <source>
        <dbReference type="EMBL" id="KAK9679316.1"/>
    </source>
</evidence>
<dbReference type="EMBL" id="JASPKY010001045">
    <property type="protein sequence ID" value="KAK9679316.1"/>
    <property type="molecule type" value="Genomic_DNA"/>
</dbReference>
<evidence type="ECO:0000259" key="1">
    <source>
        <dbReference type="Pfam" id="PF26644"/>
    </source>
</evidence>
<accession>A0AAW1HSU4</accession>
<feature type="domain" description="CCC" evidence="1">
    <location>
        <begin position="3"/>
        <end position="78"/>
    </location>
</feature>
<name>A0AAW1HSU4_POPJA</name>
<proteinExistence type="predicted"/>
<keyword evidence="3" id="KW-1185">Reference proteome</keyword>
<organism evidence="2 3">
    <name type="scientific">Popillia japonica</name>
    <name type="common">Japanese beetle</name>
    <dbReference type="NCBI Taxonomy" id="7064"/>
    <lineage>
        <taxon>Eukaryota</taxon>
        <taxon>Metazoa</taxon>
        <taxon>Ecdysozoa</taxon>
        <taxon>Arthropoda</taxon>
        <taxon>Hexapoda</taxon>
        <taxon>Insecta</taxon>
        <taxon>Pterygota</taxon>
        <taxon>Neoptera</taxon>
        <taxon>Endopterygota</taxon>
        <taxon>Coleoptera</taxon>
        <taxon>Polyphaga</taxon>
        <taxon>Scarabaeiformia</taxon>
        <taxon>Scarabaeidae</taxon>
        <taxon>Rutelinae</taxon>
        <taxon>Popillia</taxon>
    </lineage>
</organism>
<comment type="caution">
    <text evidence="2">The sequence shown here is derived from an EMBL/GenBank/DDBJ whole genome shotgun (WGS) entry which is preliminary data.</text>
</comment>
<dbReference type="Pfam" id="PF26644">
    <property type="entry name" value="CCC"/>
    <property type="match status" value="1"/>
</dbReference>
<gene>
    <name evidence="2" type="ORF">QE152_g40123</name>
</gene>
<dbReference type="Proteomes" id="UP001458880">
    <property type="component" value="Unassembled WGS sequence"/>
</dbReference>
<dbReference type="AlphaFoldDB" id="A0AAW1HSU4"/>
<evidence type="ECO:0000313" key="3">
    <source>
        <dbReference type="Proteomes" id="UP001458880"/>
    </source>
</evidence>
<sequence length="107" mass="12328">APPPGCQHCTPDERHYCLSGNFVHDHCCCDRRHHEYLNFIPHTCYVGTTLCRTIARDCTEYARLRMCCCNKLALQKWTGKASASSMSVRCENIIVLLIFLYIVNIYL</sequence>
<dbReference type="InterPro" id="IPR058250">
    <property type="entry name" value="CCC"/>
</dbReference>
<protein>
    <recommendedName>
        <fullName evidence="1">CCC domain-containing protein</fullName>
    </recommendedName>
</protein>
<feature type="non-terminal residue" evidence="2">
    <location>
        <position position="1"/>
    </location>
</feature>
<reference evidence="2 3" key="1">
    <citation type="journal article" date="2024" name="BMC Genomics">
        <title>De novo assembly and annotation of Popillia japonica's genome with initial clues to its potential as an invasive pest.</title>
        <authorList>
            <person name="Cucini C."/>
            <person name="Boschi S."/>
            <person name="Funari R."/>
            <person name="Cardaioli E."/>
            <person name="Iannotti N."/>
            <person name="Marturano G."/>
            <person name="Paoli F."/>
            <person name="Bruttini M."/>
            <person name="Carapelli A."/>
            <person name="Frati F."/>
            <person name="Nardi F."/>
        </authorList>
    </citation>
    <scope>NUCLEOTIDE SEQUENCE [LARGE SCALE GENOMIC DNA]</scope>
    <source>
        <strain evidence="2">DMR45628</strain>
    </source>
</reference>